<keyword evidence="1" id="KW-0812">Transmembrane</keyword>
<gene>
    <name evidence="2" type="ordered locus">MLP_26170</name>
</gene>
<reference evidence="2 3" key="1">
    <citation type="submission" date="2011-05" db="EMBL/GenBank/DDBJ databases">
        <title>Whole genome sequence of Microlunatus phosphovorus NM-1.</title>
        <authorList>
            <person name="Hosoyama A."/>
            <person name="Sasaki K."/>
            <person name="Harada T."/>
            <person name="Igarashi R."/>
            <person name="Kawakoshi A."/>
            <person name="Sasagawa M."/>
            <person name="Fukada J."/>
            <person name="Nakamura S."/>
            <person name="Katano Y."/>
            <person name="Hanada S."/>
            <person name="Kamagata Y."/>
            <person name="Nakamura N."/>
            <person name="Yamazaki S."/>
            <person name="Fujita N."/>
        </authorList>
    </citation>
    <scope>NUCLEOTIDE SEQUENCE [LARGE SCALE GENOMIC DNA]</scope>
    <source>
        <strain evidence="3">ATCC 700054 / DSM 10555 / JCM 9379 / NBRC 101784 / NCIMB 13414 / VKM Ac-1990 / NM-1</strain>
    </source>
</reference>
<dbReference type="AlphaFoldDB" id="F5XGZ9"/>
<evidence type="ECO:0000313" key="3">
    <source>
        <dbReference type="Proteomes" id="UP000007947"/>
    </source>
</evidence>
<keyword evidence="3" id="KW-1185">Reference proteome</keyword>
<sequence>MDYKLVIGLIVAIIVVILVVVQLQIRKQYDLESPLPPDAAASNISRAIGGGVALFDAAGDLSIPFNGGILSVALEPVGTGSNLHVWLSQYNFISANGFQVLAYKGKVSKIRRAVSGS</sequence>
<proteinExistence type="predicted"/>
<dbReference type="EMBL" id="AP012204">
    <property type="protein sequence ID" value="BAK35631.1"/>
    <property type="molecule type" value="Genomic_DNA"/>
</dbReference>
<protein>
    <submittedName>
        <fullName evidence="2">Uncharacterized protein</fullName>
    </submittedName>
</protein>
<dbReference type="Proteomes" id="UP000007947">
    <property type="component" value="Chromosome"/>
</dbReference>
<dbReference type="KEGG" id="mph:MLP_26170"/>
<organism evidence="2 3">
    <name type="scientific">Microlunatus phosphovorus (strain ATCC 700054 / DSM 10555 / JCM 9379 / NBRC 101784 / NCIMB 13414 / VKM Ac-1990 / NM-1)</name>
    <dbReference type="NCBI Taxonomy" id="1032480"/>
    <lineage>
        <taxon>Bacteria</taxon>
        <taxon>Bacillati</taxon>
        <taxon>Actinomycetota</taxon>
        <taxon>Actinomycetes</taxon>
        <taxon>Propionibacteriales</taxon>
        <taxon>Propionibacteriaceae</taxon>
        <taxon>Microlunatus</taxon>
    </lineage>
</organism>
<evidence type="ECO:0000256" key="1">
    <source>
        <dbReference type="SAM" id="Phobius"/>
    </source>
</evidence>
<dbReference type="HOGENOM" id="CLU_2082095_0_0_11"/>
<dbReference type="RefSeq" id="WP_013863500.1">
    <property type="nucleotide sequence ID" value="NC_015635.1"/>
</dbReference>
<keyword evidence="1" id="KW-1133">Transmembrane helix</keyword>
<accession>F5XGZ9</accession>
<keyword evidence="1" id="KW-0472">Membrane</keyword>
<evidence type="ECO:0000313" key="2">
    <source>
        <dbReference type="EMBL" id="BAK35631.1"/>
    </source>
</evidence>
<feature type="transmembrane region" description="Helical" evidence="1">
    <location>
        <begin position="6"/>
        <end position="25"/>
    </location>
</feature>
<name>F5XGZ9_MICPN</name>